<dbReference type="GO" id="GO:0097494">
    <property type="term" value="P:regulation of vesicle size"/>
    <property type="evidence" value="ECO:0007669"/>
    <property type="project" value="Ensembl"/>
</dbReference>
<dbReference type="GO" id="GO:0005096">
    <property type="term" value="F:GTPase activator activity"/>
    <property type="evidence" value="ECO:0007669"/>
    <property type="project" value="UniProtKB-KW"/>
</dbReference>
<dbReference type="Proteomes" id="UP000694387">
    <property type="component" value="Chromosome 7"/>
</dbReference>
<protein>
    <submittedName>
        <fullName evidence="11">Ras and Rab interactor 3</fullName>
    </submittedName>
</protein>
<dbReference type="SUPFAM" id="SSF55550">
    <property type="entry name" value="SH2 domain"/>
    <property type="match status" value="1"/>
</dbReference>
<dbReference type="PROSITE" id="PS50200">
    <property type="entry name" value="RA"/>
    <property type="match status" value="1"/>
</dbReference>
<evidence type="ECO:0000256" key="1">
    <source>
        <dbReference type="ARBA" id="ARBA00004496"/>
    </source>
</evidence>
<evidence type="ECO:0000256" key="5">
    <source>
        <dbReference type="ARBA" id="ARBA00022999"/>
    </source>
</evidence>
<feature type="region of interest" description="Disordered" evidence="7">
    <location>
        <begin position="487"/>
        <end position="747"/>
    </location>
</feature>
<dbReference type="FunFam" id="1.20.1050.80:FF:000002">
    <property type="entry name" value="Ras and Rab interactor 2"/>
    <property type="match status" value="1"/>
</dbReference>
<dbReference type="GeneTree" id="ENSGT00940000158622"/>
<dbReference type="InterPro" id="IPR003123">
    <property type="entry name" value="VPS9"/>
</dbReference>
<dbReference type="AlphaFoldDB" id="A0A8C4MTG3"/>
<keyword evidence="5 6" id="KW-0727">SH2 domain</keyword>
<dbReference type="GO" id="GO:0005829">
    <property type="term" value="C:cytosol"/>
    <property type="evidence" value="ECO:0007669"/>
    <property type="project" value="TreeGrafter"/>
</dbReference>
<proteinExistence type="inferred from homology"/>
<dbReference type="GO" id="GO:0016192">
    <property type="term" value="P:vesicle-mediated transport"/>
    <property type="evidence" value="ECO:0007669"/>
    <property type="project" value="InterPro"/>
</dbReference>
<accession>A0A8C4MTG3</accession>
<dbReference type="Gene3D" id="1.20.1050.80">
    <property type="entry name" value="VPS9 domain"/>
    <property type="match status" value="1"/>
</dbReference>
<dbReference type="InterPro" id="IPR000980">
    <property type="entry name" value="SH2"/>
</dbReference>
<dbReference type="InterPro" id="IPR036860">
    <property type="entry name" value="SH2_dom_sf"/>
</dbReference>
<dbReference type="PANTHER" id="PTHR23101">
    <property type="entry name" value="RAB GDP/GTP EXCHANGE FACTOR"/>
    <property type="match status" value="1"/>
</dbReference>
<dbReference type="InterPro" id="IPR037191">
    <property type="entry name" value="VPS9_dom_sf"/>
</dbReference>
<feature type="compositionally biased region" description="Polar residues" evidence="7">
    <location>
        <begin position="588"/>
        <end position="603"/>
    </location>
</feature>
<dbReference type="GO" id="GO:0043025">
    <property type="term" value="C:neuronal cell body"/>
    <property type="evidence" value="ECO:0007669"/>
    <property type="project" value="Ensembl"/>
</dbReference>
<evidence type="ECO:0000259" key="8">
    <source>
        <dbReference type="PROSITE" id="PS50001"/>
    </source>
</evidence>
<dbReference type="SMART" id="SM00167">
    <property type="entry name" value="VPS9"/>
    <property type="match status" value="1"/>
</dbReference>
<feature type="compositionally biased region" description="Low complexity" evidence="7">
    <location>
        <begin position="105"/>
        <end position="128"/>
    </location>
</feature>
<evidence type="ECO:0000256" key="2">
    <source>
        <dbReference type="ARBA" id="ARBA00006919"/>
    </source>
</evidence>
<dbReference type="Pfam" id="PF23268">
    <property type="entry name" value="RIN1"/>
    <property type="match status" value="1"/>
</dbReference>
<dbReference type="PROSITE" id="PS50001">
    <property type="entry name" value="SH2"/>
    <property type="match status" value="1"/>
</dbReference>
<reference evidence="11" key="3">
    <citation type="submission" date="2025-09" db="UniProtKB">
        <authorList>
            <consortium name="Ensembl"/>
        </authorList>
    </citation>
    <scope>IDENTIFICATION</scope>
</reference>
<feature type="compositionally biased region" description="Low complexity" evidence="7">
    <location>
        <begin position="507"/>
        <end position="517"/>
    </location>
</feature>
<feature type="region of interest" description="Disordered" evidence="7">
    <location>
        <begin position="105"/>
        <end position="283"/>
    </location>
</feature>
<reference evidence="11 12" key="1">
    <citation type="journal article" date="2020" name="Nat. Commun.">
        <title>Donkey genomes provide new insights into domestication and selection for coat color.</title>
        <authorList>
            <person name="Wang"/>
            <person name="C."/>
            <person name="Li"/>
            <person name="H."/>
            <person name="Guo"/>
            <person name="Y."/>
            <person name="Huang"/>
            <person name="J."/>
            <person name="Sun"/>
            <person name="Y."/>
            <person name="Min"/>
            <person name="J."/>
            <person name="Wang"/>
            <person name="J."/>
            <person name="Fang"/>
            <person name="X."/>
            <person name="Zhao"/>
            <person name="Z."/>
            <person name="Wang"/>
            <person name="S."/>
            <person name="Zhang"/>
            <person name="Y."/>
            <person name="Liu"/>
            <person name="Q."/>
            <person name="Jiang"/>
            <person name="Q."/>
            <person name="Wang"/>
            <person name="X."/>
            <person name="Guo"/>
            <person name="Y."/>
            <person name="Yang"/>
            <person name="C."/>
            <person name="Wang"/>
            <person name="Y."/>
            <person name="Tian"/>
            <person name="F."/>
            <person name="Zhuang"/>
            <person name="G."/>
            <person name="Fan"/>
            <person name="Y."/>
            <person name="Gao"/>
            <person name="Q."/>
            <person name="Li"/>
            <person name="Y."/>
            <person name="Ju"/>
            <person name="Z."/>
            <person name="Li"/>
            <person name="J."/>
            <person name="Li"/>
            <person name="R."/>
            <person name="Hou"/>
            <person name="M."/>
            <person name="Yang"/>
            <person name="G."/>
            <person name="Liu"/>
            <person name="G."/>
            <person name="Liu"/>
            <person name="W."/>
            <person name="Guo"/>
            <person name="J."/>
            <person name="Pan"/>
            <person name="S."/>
            <person name="Fan"/>
            <person name="G."/>
            <person name="Zhang"/>
            <person name="W."/>
            <person name="Zhang"/>
            <person name="R."/>
            <person name="Yu"/>
            <person name="J."/>
            <person name="Zhang"/>
            <person name="X."/>
            <person name="Yin"/>
            <person name="Q."/>
            <person name="Ji"/>
            <person name="C."/>
            <person name="Jin"/>
            <person name="Y."/>
            <person name="Yue"/>
            <person name="G."/>
            <person name="Liu"/>
            <person name="M."/>
            <person name="Xu"/>
            <person name="J."/>
            <person name="Liu"/>
            <person name="S."/>
            <person name="Jordana"/>
            <person name="J."/>
            <person name="Noce"/>
            <person name="A."/>
            <person name="Amills"/>
            <person name="M."/>
            <person name="Wu"/>
            <person name="D.D."/>
            <person name="Li"/>
            <person name="S."/>
            <person name="Zhou"/>
            <person name="X. and Zhong"/>
            <person name="J."/>
        </authorList>
    </citation>
    <scope>NUCLEOTIDE SEQUENCE [LARGE SCALE GENOMIC DNA]</scope>
</reference>
<dbReference type="InterPro" id="IPR045046">
    <property type="entry name" value="Vps9-like"/>
</dbReference>
<feature type="compositionally biased region" description="Basic residues" evidence="7">
    <location>
        <begin position="24"/>
        <end position="38"/>
    </location>
</feature>
<dbReference type="GO" id="GO:0031267">
    <property type="term" value="F:small GTPase binding"/>
    <property type="evidence" value="ECO:0007669"/>
    <property type="project" value="Ensembl"/>
</dbReference>
<dbReference type="PANTHER" id="PTHR23101:SF58">
    <property type="entry name" value="RAS AND RAB INTERACTOR 3"/>
    <property type="match status" value="1"/>
</dbReference>
<feature type="compositionally biased region" description="Low complexity" evidence="7">
    <location>
        <begin position="138"/>
        <end position="151"/>
    </location>
</feature>
<dbReference type="GO" id="GO:0002091">
    <property type="term" value="P:negative regulation of receptor internalization"/>
    <property type="evidence" value="ECO:0007669"/>
    <property type="project" value="Ensembl"/>
</dbReference>
<feature type="domain" description="SH2" evidence="8">
    <location>
        <begin position="305"/>
        <end position="400"/>
    </location>
</feature>
<dbReference type="GO" id="GO:0060755">
    <property type="term" value="P:negative regulation of mast cell chemotaxis"/>
    <property type="evidence" value="ECO:0007669"/>
    <property type="project" value="Ensembl"/>
</dbReference>
<feature type="compositionally biased region" description="Low complexity" evidence="7">
    <location>
        <begin position="722"/>
        <end position="735"/>
    </location>
</feature>
<dbReference type="CDD" id="cd10395">
    <property type="entry name" value="SH2_RIN3"/>
    <property type="match status" value="1"/>
</dbReference>
<feature type="compositionally biased region" description="Polar residues" evidence="7">
    <location>
        <begin position="650"/>
        <end position="659"/>
    </location>
</feature>
<keyword evidence="3" id="KW-0343">GTPase activation</keyword>
<dbReference type="FunFam" id="3.30.505.10:FF:000052">
    <property type="entry name" value="Ras and Rab interactor 2"/>
    <property type="match status" value="1"/>
</dbReference>
<dbReference type="SUPFAM" id="SSF109993">
    <property type="entry name" value="VPS9 domain"/>
    <property type="match status" value="1"/>
</dbReference>
<dbReference type="SMART" id="SM00314">
    <property type="entry name" value="RA"/>
    <property type="match status" value="1"/>
</dbReference>
<dbReference type="Gene3D" id="3.30.505.10">
    <property type="entry name" value="SH2 domain"/>
    <property type="match status" value="1"/>
</dbReference>
<feature type="compositionally biased region" description="Low complexity" evidence="7">
    <location>
        <begin position="191"/>
        <end position="229"/>
    </location>
</feature>
<reference evidence="11" key="2">
    <citation type="submission" date="2025-08" db="UniProtKB">
        <authorList>
            <consortium name="Ensembl"/>
        </authorList>
    </citation>
    <scope>IDENTIFICATION</scope>
</reference>
<keyword evidence="12" id="KW-1185">Reference proteome</keyword>
<feature type="domain" description="VPS9" evidence="10">
    <location>
        <begin position="884"/>
        <end position="1027"/>
    </location>
</feature>
<dbReference type="GO" id="GO:0007165">
    <property type="term" value="P:signal transduction"/>
    <property type="evidence" value="ECO:0007669"/>
    <property type="project" value="InterPro"/>
</dbReference>
<dbReference type="GO" id="GO:0030139">
    <property type="term" value="C:endocytic vesicle"/>
    <property type="evidence" value="ECO:0007669"/>
    <property type="project" value="Ensembl"/>
</dbReference>
<feature type="compositionally biased region" description="Pro residues" evidence="7">
    <location>
        <begin position="491"/>
        <end position="506"/>
    </location>
</feature>
<evidence type="ECO:0000256" key="7">
    <source>
        <dbReference type="SAM" id="MobiDB-lite"/>
    </source>
</evidence>
<evidence type="ECO:0000256" key="6">
    <source>
        <dbReference type="PROSITE-ProRule" id="PRU00191"/>
    </source>
</evidence>
<dbReference type="Ensembl" id="ENSEAST00005033965.2">
    <property type="protein sequence ID" value="ENSEASP00005031244.2"/>
    <property type="gene ID" value="ENSEASG00005021264.2"/>
</dbReference>
<keyword evidence="4" id="KW-0963">Cytoplasm</keyword>
<evidence type="ECO:0000313" key="11">
    <source>
        <dbReference type="Ensembl" id="ENSEASP00005031244.2"/>
    </source>
</evidence>
<feature type="compositionally biased region" description="Pro residues" evidence="7">
    <location>
        <begin position="521"/>
        <end position="547"/>
    </location>
</feature>
<dbReference type="CDD" id="cd16130">
    <property type="entry name" value="RA_Rin3"/>
    <property type="match status" value="1"/>
</dbReference>
<evidence type="ECO:0000256" key="4">
    <source>
        <dbReference type="ARBA" id="ARBA00022490"/>
    </source>
</evidence>
<dbReference type="InterPro" id="IPR035869">
    <property type="entry name" value="RIN3_SH2"/>
</dbReference>
<dbReference type="GO" id="GO:0030425">
    <property type="term" value="C:dendrite"/>
    <property type="evidence" value="ECO:0007669"/>
    <property type="project" value="Ensembl"/>
</dbReference>
<dbReference type="Pfam" id="PF02204">
    <property type="entry name" value="VPS9"/>
    <property type="match status" value="1"/>
</dbReference>
<feature type="region of interest" description="Disordered" evidence="7">
    <location>
        <begin position="427"/>
        <end position="454"/>
    </location>
</feature>
<name>A0A8C4MTG3_EQUAS</name>
<evidence type="ECO:0000313" key="12">
    <source>
        <dbReference type="Proteomes" id="UP000694387"/>
    </source>
</evidence>
<feature type="compositionally biased region" description="Low complexity" evidence="7">
    <location>
        <begin position="238"/>
        <end position="260"/>
    </location>
</feature>
<comment type="subcellular location">
    <subcellularLocation>
        <location evidence="1">Cytoplasm</location>
    </subcellularLocation>
</comment>
<dbReference type="SMART" id="SM00252">
    <property type="entry name" value="SH2"/>
    <property type="match status" value="1"/>
</dbReference>
<sequence>MPGLGDGQSACAVVSSSSVEASKRRQRGHLSGTWRRRPASGLGLPLGNFEVPPGGRPCPAQSSGLPTCRSAAGAGAAGSALLPTRLLAELETFLQASLRVSGAAPAAAPARRGSSPPWGARSGASAGRRPPPGPAPGARPAGFRVPQGAPGYEPPPPGFRQNPLDHQGQPLPESPRAPIQEVEGSGRSERSGSPPGAGLAAAPARALPEGQRQGHAGAQATAALAARRLSPSDRRSRAAGGMIRRAGAPALGDPAGPLPDVGKGEGEEEEEEDGGPPCPPAAPKNCLPRRGISVLEKLIKTCPVWLQLGLGRAEAARILHQEVAGTFLVRRDSSSKQLVLCVHFPSPNESSSEVLEYTIKEEKSILYLEGSVLVFEDIFRLIAFYCVSRDLLPFTLRLPRAVLEASSFTDLETISNLGLGFWGSSLNPPRGGGSPGKPSRDPAPGAPPASSLRSASHRENCACEIKLSAGNDRLWFVSPIFIEDCGSAPPADQPPPGSCPSHPSPPTSDATSPTARWAPRRPAPPPPTPPLPPPGPARPPAPSPPLPVKKSLPAAPPRRRIPEKTSLQDQDVGMAARGMAAEGDQLGLSRTSQLSLPPQGTSDSPEDRPPRTTGQGQEAAAIEPGSLPELPTKIRQPPVPPPRKKRVSRQLASALSSPSERAELPTEETAPEKATSGPPREGHGPASQAGAQRPHGRAPARPQSTPEFKGSLASLSDSLGMSTSATDQDSYSTSSTEEELEQFSSPSLKKKSSMILGKARHRLSFASFSNVFHAFLSTNRKLYKRVVELAQDKASYFGNLVQDYHVYSLEMMARQTSSTEMLQEIRTMMTQLKSYLLQSTELKALVDPVLHSEEELEAIVESALCKCVLKPLKEAINSCLHEIHSKDGSLQQLKENQLVILATTTTDLGVTTSVPEVPTMEKILQKFASMHKAYSPEKKISILLKTCKLIYDSMATGNPGKPYGADDFLPVLMYVLARSNLTEMLLDVEYMMELMDPALQLGEGSYYLTTTYGALEHIKNYDKITVTRQLSVEVQDSIHRWERRRTLNKARASRSSVQDFICVSYLEPEQQSRTLASRADTLAEALCAQCAEKFEVAQPQDHRLFVLVDGRCFQLADEALPHRIKGYLLRSEPKRDFHFVYRPLDGGGGGPPCLVVREPNFL</sequence>
<dbReference type="GO" id="GO:0005085">
    <property type="term" value="F:guanyl-nucleotide exchange factor activity"/>
    <property type="evidence" value="ECO:0007669"/>
    <property type="project" value="Ensembl"/>
</dbReference>
<feature type="domain" description="Ras-associating" evidence="9">
    <location>
        <begin position="1058"/>
        <end position="1144"/>
    </location>
</feature>
<dbReference type="Pfam" id="PF00017">
    <property type="entry name" value="SH2"/>
    <property type="match status" value="1"/>
</dbReference>
<evidence type="ECO:0000256" key="3">
    <source>
        <dbReference type="ARBA" id="ARBA00022468"/>
    </source>
</evidence>
<evidence type="ECO:0000259" key="9">
    <source>
        <dbReference type="PROSITE" id="PS50200"/>
    </source>
</evidence>
<dbReference type="InterPro" id="IPR000159">
    <property type="entry name" value="RA_dom"/>
</dbReference>
<comment type="similarity">
    <text evidence="2">Belongs to the RIN (Ras interaction/interference) family.</text>
</comment>
<dbReference type="PROSITE" id="PS51205">
    <property type="entry name" value="VPS9"/>
    <property type="match status" value="1"/>
</dbReference>
<feature type="region of interest" description="Disordered" evidence="7">
    <location>
        <begin position="15"/>
        <end position="72"/>
    </location>
</feature>
<gene>
    <name evidence="11" type="primary">RIN3</name>
</gene>
<organism evidence="11 12">
    <name type="scientific">Equus asinus</name>
    <name type="common">Donkey</name>
    <name type="synonym">Equus africanus asinus</name>
    <dbReference type="NCBI Taxonomy" id="9793"/>
    <lineage>
        <taxon>Eukaryota</taxon>
        <taxon>Metazoa</taxon>
        <taxon>Chordata</taxon>
        <taxon>Craniata</taxon>
        <taxon>Vertebrata</taxon>
        <taxon>Euteleostomi</taxon>
        <taxon>Mammalia</taxon>
        <taxon>Eutheria</taxon>
        <taxon>Laurasiatheria</taxon>
        <taxon>Perissodactyla</taxon>
        <taxon>Equidae</taxon>
        <taxon>Equus</taxon>
    </lineage>
</organism>
<dbReference type="GO" id="GO:0005769">
    <property type="term" value="C:early endosome"/>
    <property type="evidence" value="ECO:0007669"/>
    <property type="project" value="Ensembl"/>
</dbReference>
<dbReference type="GO" id="GO:0030424">
    <property type="term" value="C:axon"/>
    <property type="evidence" value="ECO:0007669"/>
    <property type="project" value="Ensembl"/>
</dbReference>
<evidence type="ECO:0000259" key="10">
    <source>
        <dbReference type="PROSITE" id="PS51205"/>
    </source>
</evidence>